<evidence type="ECO:0000256" key="2">
    <source>
        <dbReference type="ARBA" id="ARBA00022692"/>
    </source>
</evidence>
<keyword evidence="7" id="KW-1185">Reference proteome</keyword>
<evidence type="ECO:0000256" key="1">
    <source>
        <dbReference type="ARBA" id="ARBA00004141"/>
    </source>
</evidence>
<gene>
    <name evidence="6" type="ORF">CTER_3984</name>
</gene>
<dbReference type="RefSeq" id="WP_004628833.1">
    <property type="nucleotide sequence ID" value="NZ_AORV01000058.1"/>
</dbReference>
<sequence length="156" mass="16823">MENNINAFKVSLTAVFTAITAGFGWFGWLVVIFIASMTGDLLTGFMAAFKCGNWESKIAREGLWHKTGCIIAILVTAIFDSILGMIINNIPNVDFPFKYTVMLCPLTMTWYILTELGSIIENAGKMGAPVPGFVKQALALFKGAVDSAGDKATGDN</sequence>
<dbReference type="AlphaFoldDB" id="S0FP49"/>
<dbReference type="eggNOG" id="COG4824">
    <property type="taxonomic scope" value="Bacteria"/>
</dbReference>
<dbReference type="Pfam" id="PF05105">
    <property type="entry name" value="Phage_holin_4_1"/>
    <property type="match status" value="1"/>
</dbReference>
<keyword evidence="4 5" id="KW-0472">Membrane</keyword>
<dbReference type="PATRIC" id="fig|1195236.3.peg.4193"/>
<dbReference type="NCBIfam" id="TIGR01593">
    <property type="entry name" value="holin_tox_secr"/>
    <property type="match status" value="1"/>
</dbReference>
<evidence type="ECO:0000313" key="7">
    <source>
        <dbReference type="Proteomes" id="UP000014155"/>
    </source>
</evidence>
<evidence type="ECO:0000256" key="5">
    <source>
        <dbReference type="SAM" id="Phobius"/>
    </source>
</evidence>
<keyword evidence="3 5" id="KW-1133">Transmembrane helix</keyword>
<comment type="subcellular location">
    <subcellularLocation>
        <location evidence="1">Membrane</location>
        <topology evidence="1">Multi-pass membrane protein</topology>
    </subcellularLocation>
</comment>
<dbReference type="EMBL" id="AORV01000058">
    <property type="protein sequence ID" value="EMS70243.1"/>
    <property type="molecule type" value="Genomic_DNA"/>
</dbReference>
<feature type="transmembrane region" description="Helical" evidence="5">
    <location>
        <begin position="69"/>
        <end position="87"/>
    </location>
</feature>
<name>S0FP49_RUMCE</name>
<evidence type="ECO:0000256" key="3">
    <source>
        <dbReference type="ARBA" id="ARBA00022989"/>
    </source>
</evidence>
<comment type="caution">
    <text evidence="6">The sequence shown here is derived from an EMBL/GenBank/DDBJ whole genome shotgun (WGS) entry which is preliminary data.</text>
</comment>
<evidence type="ECO:0000313" key="6">
    <source>
        <dbReference type="EMBL" id="EMS70243.1"/>
    </source>
</evidence>
<evidence type="ECO:0000256" key="4">
    <source>
        <dbReference type="ARBA" id="ARBA00023136"/>
    </source>
</evidence>
<dbReference type="InterPro" id="IPR006480">
    <property type="entry name" value="Phage_holin_4_1"/>
</dbReference>
<proteinExistence type="predicted"/>
<keyword evidence="2 5" id="KW-0812">Transmembrane</keyword>
<dbReference type="STRING" id="1195236.CTER_3984"/>
<dbReference type="GO" id="GO:0016020">
    <property type="term" value="C:membrane"/>
    <property type="evidence" value="ECO:0007669"/>
    <property type="project" value="UniProtKB-SubCell"/>
</dbReference>
<protein>
    <submittedName>
        <fullName evidence="6">Toxin secretion/phage lysis holin</fullName>
    </submittedName>
</protein>
<accession>S0FP49</accession>
<reference evidence="6 7" key="1">
    <citation type="journal article" date="2013" name="Genome Announc.">
        <title>Draft Genome Sequence of the Cellulolytic, Mesophilic, Anaerobic Bacterium Clostridium termitidis Strain CT1112 (DSM 5398).</title>
        <authorList>
            <person name="Lal S."/>
            <person name="Ramachandran U."/>
            <person name="Zhang X."/>
            <person name="Munir R."/>
            <person name="Sparling R."/>
            <person name="Levin D.B."/>
        </authorList>
    </citation>
    <scope>NUCLEOTIDE SEQUENCE [LARGE SCALE GENOMIC DNA]</scope>
    <source>
        <strain evidence="6 7">CT1112</strain>
    </source>
</reference>
<dbReference type="Proteomes" id="UP000014155">
    <property type="component" value="Unassembled WGS sequence"/>
</dbReference>
<organism evidence="6 7">
    <name type="scientific">Ruminiclostridium cellobioparum subsp. termitidis CT1112</name>
    <dbReference type="NCBI Taxonomy" id="1195236"/>
    <lineage>
        <taxon>Bacteria</taxon>
        <taxon>Bacillati</taxon>
        <taxon>Bacillota</taxon>
        <taxon>Clostridia</taxon>
        <taxon>Eubacteriales</taxon>
        <taxon>Oscillospiraceae</taxon>
        <taxon>Ruminiclostridium</taxon>
    </lineage>
</organism>